<evidence type="ECO:0000256" key="1">
    <source>
        <dbReference type="ARBA" id="ARBA00022729"/>
    </source>
</evidence>
<proteinExistence type="predicted"/>
<name>A0A7Z2GR89_9BURK</name>
<dbReference type="RefSeq" id="WP_158957740.1">
    <property type="nucleotide sequence ID" value="NZ_CP046916.1"/>
</dbReference>
<keyword evidence="5" id="KW-1185">Reference proteome</keyword>
<evidence type="ECO:0000256" key="2">
    <source>
        <dbReference type="ARBA" id="ARBA00023026"/>
    </source>
</evidence>
<dbReference type="NCBIfam" id="TIGR01414">
    <property type="entry name" value="autotrans_barl"/>
    <property type="match status" value="1"/>
</dbReference>
<keyword evidence="1" id="KW-0732">Signal</keyword>
<dbReference type="SUPFAM" id="SSF51126">
    <property type="entry name" value="Pectin lyase-like"/>
    <property type="match status" value="1"/>
</dbReference>
<dbReference type="SUPFAM" id="SSF103515">
    <property type="entry name" value="Autotransporter"/>
    <property type="match status" value="1"/>
</dbReference>
<evidence type="ECO:0000313" key="5">
    <source>
        <dbReference type="Proteomes" id="UP000433577"/>
    </source>
</evidence>
<protein>
    <submittedName>
        <fullName evidence="4">Autotransporter domain-containing protein</fullName>
    </submittedName>
</protein>
<dbReference type="Gene3D" id="2.160.20.20">
    <property type="match status" value="1"/>
</dbReference>
<dbReference type="Proteomes" id="UP000433577">
    <property type="component" value="Chromosome 4"/>
</dbReference>
<dbReference type="PROSITE" id="PS51208">
    <property type="entry name" value="AUTOTRANSPORTER"/>
    <property type="match status" value="1"/>
</dbReference>
<dbReference type="InterPro" id="IPR013425">
    <property type="entry name" value="Autotrns_rpt"/>
</dbReference>
<dbReference type="InterPro" id="IPR006315">
    <property type="entry name" value="OM_autotransptr_brl_dom"/>
</dbReference>
<dbReference type="GO" id="GO:0019867">
    <property type="term" value="C:outer membrane"/>
    <property type="evidence" value="ECO:0007669"/>
    <property type="project" value="InterPro"/>
</dbReference>
<reference evidence="4 5" key="1">
    <citation type="submission" date="2019-12" db="EMBL/GenBank/DDBJ databases">
        <title>Paraburkholderia acidiphila 7Q-K02 sp. nov and Paraburkholderia acidisoli DHF22 sp. nov., two strains isolated from forest soil.</title>
        <authorList>
            <person name="Gao Z."/>
            <person name="Qiu L."/>
        </authorList>
    </citation>
    <scope>NUCLEOTIDE SEQUENCE [LARGE SCALE GENOMIC DNA]</scope>
    <source>
        <strain evidence="4 5">DHF22</strain>
    </source>
</reference>
<dbReference type="Pfam" id="PF03797">
    <property type="entry name" value="Autotransporter"/>
    <property type="match status" value="1"/>
</dbReference>
<evidence type="ECO:0000313" key="4">
    <source>
        <dbReference type="EMBL" id="QGZ66420.1"/>
    </source>
</evidence>
<gene>
    <name evidence="4" type="ORF">FAZ98_32065</name>
</gene>
<keyword evidence="2" id="KW-0843">Virulence</keyword>
<dbReference type="EMBL" id="CP046916">
    <property type="protein sequence ID" value="QGZ66420.1"/>
    <property type="molecule type" value="Genomic_DNA"/>
</dbReference>
<dbReference type="InterPro" id="IPR005546">
    <property type="entry name" value="Autotransporte_beta"/>
</dbReference>
<dbReference type="SMART" id="SM00869">
    <property type="entry name" value="Autotransporter"/>
    <property type="match status" value="1"/>
</dbReference>
<dbReference type="InterPro" id="IPR012332">
    <property type="entry name" value="Autotransporter_pectin_lyase_C"/>
</dbReference>
<dbReference type="Gene3D" id="2.40.128.130">
    <property type="entry name" value="Autotransporter beta-domain"/>
    <property type="match status" value="1"/>
</dbReference>
<dbReference type="OrthoDB" id="8767398at2"/>
<sequence>MNHIYRVVFNHALGVMQAIAETGKANAGSQAGAGQTATGRIGNPARERADSLFRKQRIAQIVALATALFAQGYAHAASSNIVLSANSTTSQNLAANGSVTVNSGVTLNVSDGSNSIAAKGTGTITNNGTITETLTGDNAGRAIRDKSDPLSLTVINNAGAVISAADNDAIQIQYADNNVAITNYGKIISYNASIGGAQAIDFNKIMTGANSVYNGVTGLIQAYEADAVRPGVNGTIDNAGTIYSYNSVGTVATSDGPVQIALSDSSDGIDAQNNSGVAVTNEATGVIEGGRHGITGGADPAGDGTFTLSVTNAKGGVIKGDDGSGINIDGFNAKEVVTVKNAGTITGNGNADGLNDGKGSDGDGVDVDGLVNLTNSGTIQSLHAYNDTSEGVTVGGGTIVNTGTIAGYNSATNSDGTANSGLGRGITLAGLDKDPVTSAAIPTQGIYANTSVDNSGLIYGSSAGAIAVTGAANAFTVSITNEATGTLEGGGSEAVVSTGGNASTVTNYGTIKADGTGKAIDLGSGNSTVSILGSVASVTGDMSGGTGTSTLTMTPGSGNAFTYNGAISNFSAVNVGAGTVSLSGTNTYSGATTVASGATLALTGTGSLAQSAVTANGALDISGTTAGTSIASLAGSGTVNLGGQTLTLTNASGVFSGSISGTGGLTLVSGTQTLTGVSTYTGTTLIQTGATLILSDSGDIILANVVNNGTLQVQGTLGNLSGTGTVTVGSGGATLSGGSFGGTVAGSGAVTVTGNQTLSGANTYTGATSISSGATLALTGSGSIAASSSVTNAGALDISGTTSGASITTLSGNGTVALGSKTLTLSNAAGTYSGAISGTGGVSVTGGKETLTTASTYTGGTSVATGATLALTGSGSIAASSGVTTNGTLDISGTTSGATVQNLSGSGTVALGAQKLTLANASGTYAGAFTGSGSIVKQGTGSLILDGNSSGYTGTTEVSAGLLEVGDADNASAVLGGTANVDAAGTLRGHGTVAGSVNNSGTVQPGGSIGTLTVGGNYAQASTATLAIEVSPTAASQLAVNGKATLNGVLAITYDPGTYSAHTYTLVTAAGGVSGTFSSVTSSGTANIGTLTQAVSYGANNVQLVLSGTGTGTTVVAPNNTSIYTAAGTSAILASQAESAALLGRLANAGAGASAGNPAGWITATGIQTKVGGSNGAPGFQADRYGFLAGLEHQVGAYTTGIAVGYDHTDIDESNTGDSGTTDALRAALYGGRAYGPVNLGATLGVGVDFMSQKRPFGAVGTAEGDHSGEEFNLGGQASLPMTLGSFTVTPSVGLRYAYFHADAFSESGAGGQDLAVGTDNVRSLQPYVGVTVDRAFGDALRPVNAQLRLGYAHELLDANRAMSVAASDGTLFTAPGTSLPRGYFTAGAGVTLHPKKNLSVSLSYDALINTTHASAQQGQVRVGYQF</sequence>
<dbReference type="Pfam" id="PF12951">
    <property type="entry name" value="PATR"/>
    <property type="match status" value="4"/>
</dbReference>
<accession>A0A7Z2GR89</accession>
<feature type="domain" description="Autotransporter" evidence="3">
    <location>
        <begin position="1153"/>
        <end position="1427"/>
    </location>
</feature>
<dbReference type="InterPro" id="IPR011050">
    <property type="entry name" value="Pectin_lyase_fold/virulence"/>
</dbReference>
<dbReference type="NCBIfam" id="TIGR02601">
    <property type="entry name" value="autotrns_rpt"/>
    <property type="match status" value="3"/>
</dbReference>
<evidence type="ECO:0000259" key="3">
    <source>
        <dbReference type="PROSITE" id="PS51208"/>
    </source>
</evidence>
<dbReference type="InterPro" id="IPR036709">
    <property type="entry name" value="Autotransporte_beta_dom_sf"/>
</dbReference>
<dbReference type="KEGG" id="pacs:FAZ98_32065"/>
<dbReference type="InterPro" id="IPR024973">
    <property type="entry name" value="ESPR"/>
</dbReference>
<dbReference type="Pfam" id="PF13018">
    <property type="entry name" value="ESPR"/>
    <property type="match status" value="1"/>
</dbReference>
<organism evidence="4 5">
    <name type="scientific">Paraburkholderia acidisoli</name>
    <dbReference type="NCBI Taxonomy" id="2571748"/>
    <lineage>
        <taxon>Bacteria</taxon>
        <taxon>Pseudomonadati</taxon>
        <taxon>Pseudomonadota</taxon>
        <taxon>Betaproteobacteria</taxon>
        <taxon>Burkholderiales</taxon>
        <taxon>Burkholderiaceae</taxon>
        <taxon>Paraburkholderia</taxon>
    </lineage>
</organism>